<feature type="transmembrane region" description="Helical" evidence="12">
    <location>
        <begin position="560"/>
        <end position="581"/>
    </location>
</feature>
<feature type="domain" description="Transient receptor ion channel" evidence="13">
    <location>
        <begin position="154"/>
        <end position="217"/>
    </location>
</feature>
<evidence type="ECO:0000256" key="4">
    <source>
        <dbReference type="ARBA" id="ARBA00022737"/>
    </source>
</evidence>
<comment type="subcellular location">
    <subcellularLocation>
        <location evidence="1">Membrane</location>
        <topology evidence="1">Multi-pass membrane protein</topology>
    </subcellularLocation>
</comment>
<dbReference type="PANTHER" id="PTHR10117">
    <property type="entry name" value="TRANSIENT RECEPTOR POTENTIAL CHANNEL"/>
    <property type="match status" value="1"/>
</dbReference>
<evidence type="ECO:0000256" key="6">
    <source>
        <dbReference type="ARBA" id="ARBA00023043"/>
    </source>
</evidence>
<dbReference type="RefSeq" id="XP_006814345.1">
    <property type="nucleotide sequence ID" value="XM_006814282.1"/>
</dbReference>
<accession>A0ABM0M2V4</accession>
<dbReference type="InterPro" id="IPR013555">
    <property type="entry name" value="TRP_dom"/>
</dbReference>
<keyword evidence="8 12" id="KW-0472">Membrane</keyword>
<feature type="transmembrane region" description="Helical" evidence="12">
    <location>
        <begin position="308"/>
        <end position="329"/>
    </location>
</feature>
<evidence type="ECO:0000313" key="14">
    <source>
        <dbReference type="Proteomes" id="UP000694865"/>
    </source>
</evidence>
<dbReference type="Pfam" id="PF13637">
    <property type="entry name" value="Ank_4"/>
    <property type="match status" value="1"/>
</dbReference>
<sequence length="876" mass="99740">MDKREEIKRSVEKLFLGAAEKGDKKAIKYALENVVGLDFNCVDPNGRTALIIAVENASTVYTECMNALHTRRTIVIKLQNLSRLGDALLRAVDKQIVSTVEVICEHIKKSNQLENLYCRSLNGDFHPDLTPLVLAAHHNNHDIIKLLLDYGAKIEDPESFSFTSAKFTLQHSQATLNIYRALASQAYMSLTCSDPITDAFKLSSKLRELSERDYEFRTLYLELTTQCDEYAADLLGCIRDTKEQVLVLSHDAEKVSAGRRNSLELPVVEQAVKHKQKRFIAHPHCQQLLIQRWYHGLHQWRKHSLFKAMMYTLYFAISYPMYSICYIVAPDSKSTKLLRSPYVKFSMQTASSMAFLILLSLQTLTINIKPSSPEELLHIAQYGDKKGPFSVTEWLIIIFIIGMTWEEWICAFTKGLSAFRDDIKSKMFDYTTFILYWTWVVARIILFSQLHLRSNVSTPTSVNGALFNMSSMDFEFIDDEDYGGISGDEVQVTISTDIPTTQPPNIEQYSLPFSAVFAHGMFGIAKALSFLRLIRITVVSLQVGPMQISLGRMLLDTTKFMMIFCLVWMAFAFGLNQLYWFHANESELECLMVGAESCKHPFATISGTLNSLFWALFGVNNLDSLTVEGDTDWVIEVVGYILYGAYHLIAIIVLLNILIAMMSNTYTRIDEDADMQWKYSRSQLWITYFGDENTIHAPFNIIPTSSTLMKFIRRFSRKMNKDFEAKKAMMLSVKGEEETAYREVVKRLVQRYHFRKMRGEDEEEGGGGKTGPDPWMMALKEDISGFKYEMFEAIGDMDVKIDQLRAKIEEDDPSATDDEKRDCSTTKDDDMASPITTTEAQEDIDVAAEILRAAGIDGDIAELDDDEFIDIDDLTD</sequence>
<evidence type="ECO:0000256" key="11">
    <source>
        <dbReference type="SAM" id="MobiDB-lite"/>
    </source>
</evidence>
<protein>
    <submittedName>
        <fullName evidence="15">Short transient receptor potential channel 4-like</fullName>
    </submittedName>
</protein>
<keyword evidence="2" id="KW-0813">Transport</keyword>
<dbReference type="PROSITE" id="PS50088">
    <property type="entry name" value="ANK_REPEAT"/>
    <property type="match status" value="1"/>
</dbReference>
<evidence type="ECO:0000256" key="1">
    <source>
        <dbReference type="ARBA" id="ARBA00004141"/>
    </source>
</evidence>
<dbReference type="PROSITE" id="PS50297">
    <property type="entry name" value="ANK_REP_REGION"/>
    <property type="match status" value="1"/>
</dbReference>
<dbReference type="SUPFAM" id="SSF48403">
    <property type="entry name" value="Ankyrin repeat"/>
    <property type="match status" value="1"/>
</dbReference>
<dbReference type="PRINTS" id="PR01097">
    <property type="entry name" value="TRNSRECEPTRP"/>
</dbReference>
<dbReference type="Proteomes" id="UP000694865">
    <property type="component" value="Unplaced"/>
</dbReference>
<evidence type="ECO:0000256" key="2">
    <source>
        <dbReference type="ARBA" id="ARBA00022448"/>
    </source>
</evidence>
<dbReference type="InterPro" id="IPR002153">
    <property type="entry name" value="TRPC_channel"/>
</dbReference>
<proteinExistence type="predicted"/>
<dbReference type="PANTHER" id="PTHR10117:SF54">
    <property type="entry name" value="TRANSIENT RECEPTOR POTENTIAL-GAMMA PROTEIN"/>
    <property type="match status" value="1"/>
</dbReference>
<evidence type="ECO:0000256" key="12">
    <source>
        <dbReference type="SAM" id="Phobius"/>
    </source>
</evidence>
<dbReference type="InterPro" id="IPR036770">
    <property type="entry name" value="Ankyrin_rpt-contain_sf"/>
</dbReference>
<reference evidence="15" key="1">
    <citation type="submission" date="2025-08" db="UniProtKB">
        <authorList>
            <consortium name="RefSeq"/>
        </authorList>
    </citation>
    <scope>IDENTIFICATION</scope>
    <source>
        <tissue evidence="15">Testes</tissue>
    </source>
</reference>
<evidence type="ECO:0000256" key="7">
    <source>
        <dbReference type="ARBA" id="ARBA00023065"/>
    </source>
</evidence>
<evidence type="ECO:0000256" key="9">
    <source>
        <dbReference type="ARBA" id="ARBA00023303"/>
    </source>
</evidence>
<keyword evidence="6 10" id="KW-0040">ANK repeat</keyword>
<keyword evidence="4" id="KW-0677">Repeat</keyword>
<dbReference type="Gene3D" id="1.25.40.20">
    <property type="entry name" value="Ankyrin repeat-containing domain"/>
    <property type="match status" value="1"/>
</dbReference>
<dbReference type="SMART" id="SM00248">
    <property type="entry name" value="ANK"/>
    <property type="match status" value="2"/>
</dbReference>
<feature type="compositionally biased region" description="Basic and acidic residues" evidence="11">
    <location>
        <begin position="817"/>
        <end position="830"/>
    </location>
</feature>
<keyword evidence="9" id="KW-0407">Ion channel</keyword>
<feature type="transmembrane region" description="Helical" evidence="12">
    <location>
        <begin position="349"/>
        <end position="368"/>
    </location>
</feature>
<evidence type="ECO:0000256" key="8">
    <source>
        <dbReference type="ARBA" id="ARBA00023136"/>
    </source>
</evidence>
<dbReference type="InterPro" id="IPR002110">
    <property type="entry name" value="Ankyrin_rpt"/>
</dbReference>
<feature type="repeat" description="ANK" evidence="10">
    <location>
        <begin position="127"/>
        <end position="159"/>
    </location>
</feature>
<feature type="transmembrane region" description="Helical" evidence="12">
    <location>
        <begin position="428"/>
        <end position="446"/>
    </location>
</feature>
<dbReference type="InterPro" id="IPR005821">
    <property type="entry name" value="Ion_trans_dom"/>
</dbReference>
<dbReference type="Pfam" id="PF00520">
    <property type="entry name" value="Ion_trans"/>
    <property type="match status" value="1"/>
</dbReference>
<feature type="region of interest" description="Disordered" evidence="11">
    <location>
        <begin position="808"/>
        <end position="841"/>
    </location>
</feature>
<gene>
    <name evidence="15" type="primary">LOC102810376</name>
</gene>
<dbReference type="Pfam" id="PF08344">
    <property type="entry name" value="TRP_2"/>
    <property type="match status" value="1"/>
</dbReference>
<evidence type="ECO:0000313" key="15">
    <source>
        <dbReference type="RefSeq" id="XP_006814345.1"/>
    </source>
</evidence>
<organism evidence="14 15">
    <name type="scientific">Saccoglossus kowalevskii</name>
    <name type="common">Acorn worm</name>
    <dbReference type="NCBI Taxonomy" id="10224"/>
    <lineage>
        <taxon>Eukaryota</taxon>
        <taxon>Metazoa</taxon>
        <taxon>Hemichordata</taxon>
        <taxon>Enteropneusta</taxon>
        <taxon>Harrimaniidae</taxon>
        <taxon>Saccoglossus</taxon>
    </lineage>
</organism>
<keyword evidence="7" id="KW-0406">Ion transport</keyword>
<evidence type="ECO:0000259" key="13">
    <source>
        <dbReference type="SMART" id="SM01420"/>
    </source>
</evidence>
<evidence type="ECO:0000256" key="3">
    <source>
        <dbReference type="ARBA" id="ARBA00022692"/>
    </source>
</evidence>
<keyword evidence="14" id="KW-1185">Reference proteome</keyword>
<evidence type="ECO:0000256" key="10">
    <source>
        <dbReference type="PROSITE-ProRule" id="PRU00023"/>
    </source>
</evidence>
<feature type="transmembrane region" description="Helical" evidence="12">
    <location>
        <begin position="640"/>
        <end position="659"/>
    </location>
</feature>
<keyword evidence="5 12" id="KW-1133">Transmembrane helix</keyword>
<evidence type="ECO:0000256" key="5">
    <source>
        <dbReference type="ARBA" id="ARBA00022989"/>
    </source>
</evidence>
<name>A0ABM0M2V4_SACKO</name>
<dbReference type="SMART" id="SM01420">
    <property type="entry name" value="TRP_2"/>
    <property type="match status" value="1"/>
</dbReference>
<keyword evidence="3 12" id="KW-0812">Transmembrane</keyword>
<feature type="transmembrane region" description="Helical" evidence="12">
    <location>
        <begin position="389"/>
        <end position="408"/>
    </location>
</feature>
<dbReference type="Pfam" id="PF00023">
    <property type="entry name" value="Ank"/>
    <property type="match status" value="1"/>
</dbReference>
<dbReference type="GeneID" id="102810376"/>